<evidence type="ECO:0000256" key="1">
    <source>
        <dbReference type="ARBA" id="ARBA00004141"/>
    </source>
</evidence>
<keyword evidence="7 8" id="KW-0472">Membrane</keyword>
<evidence type="ECO:0000256" key="7">
    <source>
        <dbReference type="ARBA" id="ARBA00023136"/>
    </source>
</evidence>
<protein>
    <submittedName>
        <fullName evidence="10">ABCG24</fullName>
    </submittedName>
</protein>
<evidence type="ECO:0000256" key="2">
    <source>
        <dbReference type="ARBA" id="ARBA00022448"/>
    </source>
</evidence>
<feature type="transmembrane region" description="Helical" evidence="8">
    <location>
        <begin position="923"/>
        <end position="945"/>
    </location>
</feature>
<organism evidence="10 11">
    <name type="scientific">Acrasis kona</name>
    <dbReference type="NCBI Taxonomy" id="1008807"/>
    <lineage>
        <taxon>Eukaryota</taxon>
        <taxon>Discoba</taxon>
        <taxon>Heterolobosea</taxon>
        <taxon>Tetramitia</taxon>
        <taxon>Eutetramitia</taxon>
        <taxon>Acrasidae</taxon>
        <taxon>Acrasis</taxon>
    </lineage>
</organism>
<dbReference type="PANTHER" id="PTHR48041:SF91">
    <property type="entry name" value="ABC TRANSPORTER G FAMILY MEMBER 28"/>
    <property type="match status" value="1"/>
</dbReference>
<dbReference type="InterPro" id="IPR017871">
    <property type="entry name" value="ABC_transporter-like_CS"/>
</dbReference>
<reference evidence="10 11" key="1">
    <citation type="submission" date="2024-03" db="EMBL/GenBank/DDBJ databases">
        <title>The Acrasis kona genome and developmental transcriptomes reveal deep origins of eukaryotic multicellular pathways.</title>
        <authorList>
            <person name="Sheikh S."/>
            <person name="Fu C.-J."/>
            <person name="Brown M.W."/>
            <person name="Baldauf S.L."/>
        </authorList>
    </citation>
    <scope>NUCLEOTIDE SEQUENCE [LARGE SCALE GENOMIC DNA]</scope>
    <source>
        <strain evidence="10 11">ATCC MYA-3509</strain>
    </source>
</reference>
<feature type="transmembrane region" description="Helical" evidence="8">
    <location>
        <begin position="848"/>
        <end position="867"/>
    </location>
</feature>
<feature type="transmembrane region" description="Helical" evidence="8">
    <location>
        <begin position="1024"/>
        <end position="1048"/>
    </location>
</feature>
<evidence type="ECO:0000256" key="8">
    <source>
        <dbReference type="SAM" id="Phobius"/>
    </source>
</evidence>
<feature type="transmembrane region" description="Helical" evidence="8">
    <location>
        <begin position="384"/>
        <end position="408"/>
    </location>
</feature>
<evidence type="ECO:0000313" key="10">
    <source>
        <dbReference type="EMBL" id="KAL0480158.1"/>
    </source>
</evidence>
<dbReference type="AlphaFoldDB" id="A0AAW2YTH4"/>
<proteinExistence type="predicted"/>
<dbReference type="InterPro" id="IPR003439">
    <property type="entry name" value="ABC_transporter-like_ATP-bd"/>
</dbReference>
<evidence type="ECO:0000256" key="5">
    <source>
        <dbReference type="ARBA" id="ARBA00022840"/>
    </source>
</evidence>
<dbReference type="PANTHER" id="PTHR48041">
    <property type="entry name" value="ABC TRANSPORTER G FAMILY MEMBER 28"/>
    <property type="match status" value="1"/>
</dbReference>
<dbReference type="GO" id="GO:0016020">
    <property type="term" value="C:membrane"/>
    <property type="evidence" value="ECO:0007669"/>
    <property type="project" value="UniProtKB-SubCell"/>
</dbReference>
<gene>
    <name evidence="10" type="ORF">AKO1_007235</name>
</gene>
<dbReference type="GO" id="GO:0016887">
    <property type="term" value="F:ATP hydrolysis activity"/>
    <property type="evidence" value="ECO:0007669"/>
    <property type="project" value="InterPro"/>
</dbReference>
<keyword evidence="2" id="KW-0813">Transport</keyword>
<dbReference type="SMART" id="SM00382">
    <property type="entry name" value="AAA"/>
    <property type="match status" value="1"/>
</dbReference>
<dbReference type="FunFam" id="3.40.50.300:FF:000367">
    <property type="entry name" value="ABC transporter G family member 24"/>
    <property type="match status" value="1"/>
</dbReference>
<accession>A0AAW2YTH4</accession>
<evidence type="ECO:0000259" key="9">
    <source>
        <dbReference type="PROSITE" id="PS50893"/>
    </source>
</evidence>
<evidence type="ECO:0000256" key="4">
    <source>
        <dbReference type="ARBA" id="ARBA00022741"/>
    </source>
</evidence>
<name>A0AAW2YTH4_9EUKA</name>
<evidence type="ECO:0000256" key="6">
    <source>
        <dbReference type="ARBA" id="ARBA00022989"/>
    </source>
</evidence>
<sequence length="1068" mass="120902">MFDKFGGIVLENIMQRFWSHQIFIATKDDMDVQVIGVQQALCSNVDFKTKPMNRFAFIGKMQDLHTSPNGQHLFATISRREWELKSVSRYLDICARLEKTPDDVFLKSYRDPCINQPPRPLDLNQYAQQVSSCMSGSHCPSLNDNQMNTVKDGYYTIRPNELNICEKNYFCKGGSRIECPQGFVCPYQGMTSPLKCDQDDRGEFSCAQPKLDRPLKCPNGTECIAPYYPPLPINHGYYVQLPQNELIKCEIGEWCPLGRSVHNRSELQCPANFFCEHPGVIEPILCSCNKTRCSFCPEGTSVMRDCPKGFYCIRPDTIKECDMTQYCPAGSLISKPCSAGFYCPTPSEQLICPYGHSCPEGTVKPIKCPLFVMCQEGTKADQPILLGVIIDLLIIVVIIAAYVTYILVRNVLRKRDKLKKRSVASPCYGTPIYDASPSSCVEVSNESSNKIESNFSMSIEFVRLNLQVGSVNIIEKLSGHIRPGRLTAIMGLSGSGKTSLINILAGRAFYGNVTGDIYINGRRDDLKYHRSLVGYVPQDDIMLRTMTVQGTLNYAAKFRLDSSKTSQQVEDIVERAIHVLGLEDVRHSIIGDEKNRGISGGQRKRVNVAMELVADPCVLFLDEPTSGLDSSGSKELCSALRQIAESGITTITVIHQPRHEIFQLFHDVILLGKGGNPVYFGPSHLAMKYFTSLGFECPEHINPSDWMMDIISGDVPRKNDVNFKKEDLFDMWKFSSHDYVPSSQEEDDGYVMVEEKQPDLKQEHKKRRRNFFYILYSMIKRNLLQQVRDLSGLFLDNVLVYIAGLCLGMIFYNQYYIGPPPKEVINMCPDDMKQLCRLPIDDPLINQASLVPLSMGLCAIMSSLSAFGDESLVFHREYLSGVSPFAYFLAKNLAQIPRIAITPLIFLSIYFTMYSPRGNVFEYYLILLLCHFTAYGFGYFISIAIRPSLAQIAAVVMILVFQLIAGARPTLPQMYKMPFPLPFIPYLSYIRYGQEALYLLEVKWYKDIYDIKPGLDLFDYDEAHYAWCIAVVPVFGIVIRMIAFFFLYSNGARIYIKQGVEKCLFQSH</sequence>
<keyword evidence="11" id="KW-1185">Reference proteome</keyword>
<dbReference type="InterPro" id="IPR043926">
    <property type="entry name" value="ABCG_dom"/>
</dbReference>
<comment type="subcellular location">
    <subcellularLocation>
        <location evidence="1">Membrane</location>
        <topology evidence="1">Multi-pass membrane protein</topology>
    </subcellularLocation>
</comment>
<dbReference type="CDD" id="cd03213">
    <property type="entry name" value="ABCG_EPDR"/>
    <property type="match status" value="1"/>
</dbReference>
<dbReference type="Gene3D" id="3.40.50.300">
    <property type="entry name" value="P-loop containing nucleotide triphosphate hydrolases"/>
    <property type="match status" value="1"/>
</dbReference>
<dbReference type="InterPro" id="IPR027417">
    <property type="entry name" value="P-loop_NTPase"/>
</dbReference>
<dbReference type="Proteomes" id="UP001431209">
    <property type="component" value="Unassembled WGS sequence"/>
</dbReference>
<keyword evidence="3 8" id="KW-0812">Transmembrane</keyword>
<keyword evidence="5" id="KW-0067">ATP-binding</keyword>
<dbReference type="PROSITE" id="PS00211">
    <property type="entry name" value="ABC_TRANSPORTER_1"/>
    <property type="match status" value="1"/>
</dbReference>
<comment type="caution">
    <text evidence="10">The sequence shown here is derived from an EMBL/GenBank/DDBJ whole genome shotgun (WGS) entry which is preliminary data.</text>
</comment>
<dbReference type="EMBL" id="JAOPGA020000634">
    <property type="protein sequence ID" value="KAL0480158.1"/>
    <property type="molecule type" value="Genomic_DNA"/>
</dbReference>
<dbReference type="InterPro" id="IPR050352">
    <property type="entry name" value="ABCG_transporters"/>
</dbReference>
<feature type="domain" description="ABC transporter" evidence="9">
    <location>
        <begin position="459"/>
        <end position="699"/>
    </location>
</feature>
<dbReference type="Pfam" id="PF00005">
    <property type="entry name" value="ABC_tran"/>
    <property type="match status" value="1"/>
</dbReference>
<evidence type="ECO:0000313" key="11">
    <source>
        <dbReference type="Proteomes" id="UP001431209"/>
    </source>
</evidence>
<dbReference type="PROSITE" id="PS50893">
    <property type="entry name" value="ABC_TRANSPORTER_2"/>
    <property type="match status" value="1"/>
</dbReference>
<keyword evidence="6 8" id="KW-1133">Transmembrane helix</keyword>
<dbReference type="SUPFAM" id="SSF52540">
    <property type="entry name" value="P-loop containing nucleoside triphosphate hydrolases"/>
    <property type="match status" value="1"/>
</dbReference>
<keyword evidence="4" id="KW-0547">Nucleotide-binding</keyword>
<feature type="transmembrane region" description="Helical" evidence="8">
    <location>
        <begin position="952"/>
        <end position="971"/>
    </location>
</feature>
<feature type="transmembrane region" description="Helical" evidence="8">
    <location>
        <begin position="790"/>
        <end position="812"/>
    </location>
</feature>
<dbReference type="Pfam" id="PF19055">
    <property type="entry name" value="ABC2_membrane_7"/>
    <property type="match status" value="2"/>
</dbReference>
<dbReference type="InterPro" id="IPR003593">
    <property type="entry name" value="AAA+_ATPase"/>
</dbReference>
<evidence type="ECO:0000256" key="3">
    <source>
        <dbReference type="ARBA" id="ARBA00022692"/>
    </source>
</evidence>
<feature type="transmembrane region" description="Helical" evidence="8">
    <location>
        <begin position="888"/>
        <end position="911"/>
    </location>
</feature>
<dbReference type="GO" id="GO:0140359">
    <property type="term" value="F:ABC-type transporter activity"/>
    <property type="evidence" value="ECO:0007669"/>
    <property type="project" value="InterPro"/>
</dbReference>
<dbReference type="GO" id="GO:0005524">
    <property type="term" value="F:ATP binding"/>
    <property type="evidence" value="ECO:0007669"/>
    <property type="project" value="UniProtKB-KW"/>
</dbReference>